<dbReference type="InterPro" id="IPR009091">
    <property type="entry name" value="RCC1/BLIP-II"/>
</dbReference>
<feature type="region of interest" description="Disordered" evidence="2">
    <location>
        <begin position="48"/>
        <end position="76"/>
    </location>
</feature>
<dbReference type="Ensembl" id="ENSPNAT00000044825.1">
    <property type="protein sequence ID" value="ENSPNAP00000051692.1"/>
    <property type="gene ID" value="ENSPNAG00000034788.1"/>
</dbReference>
<evidence type="ECO:0000313" key="3">
    <source>
        <dbReference type="Ensembl" id="ENSPNAP00000051692.1"/>
    </source>
</evidence>
<evidence type="ECO:0000313" key="4">
    <source>
        <dbReference type="Proteomes" id="UP001501920"/>
    </source>
</evidence>
<dbReference type="PROSITE" id="PS50012">
    <property type="entry name" value="RCC1_3"/>
    <property type="match status" value="1"/>
</dbReference>
<dbReference type="Gene3D" id="2.130.10.30">
    <property type="entry name" value="Regulator of chromosome condensation 1/beta-lactamase-inhibitor protein II"/>
    <property type="match status" value="1"/>
</dbReference>
<dbReference type="SUPFAM" id="SSF50985">
    <property type="entry name" value="RCC1/BLIP-II"/>
    <property type="match status" value="1"/>
</dbReference>
<evidence type="ECO:0000256" key="1">
    <source>
        <dbReference type="PROSITE-ProRule" id="PRU00235"/>
    </source>
</evidence>
<organism evidence="3 4">
    <name type="scientific">Pygocentrus nattereri</name>
    <name type="common">Red-bellied piranha</name>
    <dbReference type="NCBI Taxonomy" id="42514"/>
    <lineage>
        <taxon>Eukaryota</taxon>
        <taxon>Metazoa</taxon>
        <taxon>Chordata</taxon>
        <taxon>Craniata</taxon>
        <taxon>Vertebrata</taxon>
        <taxon>Euteleostomi</taxon>
        <taxon>Actinopterygii</taxon>
        <taxon>Neopterygii</taxon>
        <taxon>Teleostei</taxon>
        <taxon>Ostariophysi</taxon>
        <taxon>Characiformes</taxon>
        <taxon>Characoidei</taxon>
        <taxon>Pygocentrus</taxon>
    </lineage>
</organism>
<reference evidence="3 4" key="1">
    <citation type="submission" date="2020-10" db="EMBL/GenBank/DDBJ databases">
        <title>Pygocentrus nattereri (red-bellied piranha) genome, fPygNat1, primary haplotype.</title>
        <authorList>
            <person name="Myers G."/>
            <person name="Meyer A."/>
            <person name="Karagic N."/>
            <person name="Pippel M."/>
            <person name="Winkler S."/>
            <person name="Tracey A."/>
            <person name="Wood J."/>
            <person name="Formenti G."/>
            <person name="Howe K."/>
            <person name="Fedrigo O."/>
            <person name="Jarvis E.D."/>
        </authorList>
    </citation>
    <scope>NUCLEOTIDE SEQUENCE [LARGE SCALE GENOMIC DNA]</scope>
</reference>
<dbReference type="Proteomes" id="UP001501920">
    <property type="component" value="Chromosome 5"/>
</dbReference>
<proteinExistence type="predicted"/>
<reference evidence="3" key="3">
    <citation type="submission" date="2025-09" db="UniProtKB">
        <authorList>
            <consortium name="Ensembl"/>
        </authorList>
    </citation>
    <scope>IDENTIFICATION</scope>
</reference>
<feature type="repeat" description="RCC1" evidence="1">
    <location>
        <begin position="39"/>
        <end position="76"/>
    </location>
</feature>
<accession>A0AAR2JN29</accession>
<dbReference type="PROSITE" id="PS00626">
    <property type="entry name" value="RCC1_2"/>
    <property type="match status" value="1"/>
</dbReference>
<evidence type="ECO:0000256" key="2">
    <source>
        <dbReference type="SAM" id="MobiDB-lite"/>
    </source>
</evidence>
<dbReference type="GeneTree" id="ENSGT00940000179066"/>
<sequence length="76" mass="7986">LYRMMFCWGDASRGQLLSAGAELSASCGEQHAVFVSEGGRVFSCGRNSKGQLGRAKSKETKVPGRASPSASVSALY</sequence>
<name>A0AAR2JN29_PYGNA</name>
<dbReference type="Pfam" id="PF13540">
    <property type="entry name" value="RCC1_2"/>
    <property type="match status" value="1"/>
</dbReference>
<dbReference type="AlphaFoldDB" id="A0AAR2JN29"/>
<reference evidence="3" key="2">
    <citation type="submission" date="2025-08" db="UniProtKB">
        <authorList>
            <consortium name="Ensembl"/>
        </authorList>
    </citation>
    <scope>IDENTIFICATION</scope>
</reference>
<protein>
    <submittedName>
        <fullName evidence="3">Uncharacterized protein</fullName>
    </submittedName>
</protein>
<dbReference type="InterPro" id="IPR000408">
    <property type="entry name" value="Reg_chr_condens"/>
</dbReference>
<keyword evidence="4" id="KW-1185">Reference proteome</keyword>